<accession>A0A831XF38</accession>
<proteinExistence type="predicted"/>
<name>A0A831XF38_GEOME</name>
<sequence length="67" mass="7206">MKKLLIDGHENLPSIPIIPMGPGVRIATSRDNFCTVVATGPAWMNGSARSFTLAGLRGEFVHQVSEL</sequence>
<evidence type="ECO:0000313" key="1">
    <source>
        <dbReference type="EMBL" id="HEN42777.1"/>
    </source>
</evidence>
<dbReference type="EMBL" id="DSOV01000044">
    <property type="protein sequence ID" value="HEN42777.1"/>
    <property type="molecule type" value="Genomic_DNA"/>
</dbReference>
<reference evidence="1" key="1">
    <citation type="journal article" date="2020" name="mSystems">
        <title>Genome- and Community-Level Interaction Insights into Carbon Utilization and Element Cycling Functions of Hydrothermarchaeota in Hydrothermal Sediment.</title>
        <authorList>
            <person name="Zhou Z."/>
            <person name="Liu Y."/>
            <person name="Xu W."/>
            <person name="Pan J."/>
            <person name="Luo Z.H."/>
            <person name="Li M."/>
        </authorList>
    </citation>
    <scope>NUCLEOTIDE SEQUENCE [LARGE SCALE GENOMIC DNA]</scope>
    <source>
        <strain evidence="1">SpSt-349</strain>
    </source>
</reference>
<protein>
    <submittedName>
        <fullName evidence="1">Uncharacterized protein</fullName>
    </submittedName>
</protein>
<dbReference type="AlphaFoldDB" id="A0A831XF38"/>
<comment type="caution">
    <text evidence="1">The sequence shown here is derived from an EMBL/GenBank/DDBJ whole genome shotgun (WGS) entry which is preliminary data.</text>
</comment>
<gene>
    <name evidence="1" type="ORF">ENQ87_10470</name>
</gene>
<organism evidence="1">
    <name type="scientific">Geobacter metallireducens</name>
    <dbReference type="NCBI Taxonomy" id="28232"/>
    <lineage>
        <taxon>Bacteria</taxon>
        <taxon>Pseudomonadati</taxon>
        <taxon>Thermodesulfobacteriota</taxon>
        <taxon>Desulfuromonadia</taxon>
        <taxon>Geobacterales</taxon>
        <taxon>Geobacteraceae</taxon>
        <taxon>Geobacter</taxon>
    </lineage>
</organism>